<evidence type="ECO:0000313" key="1">
    <source>
        <dbReference type="EMBL" id="KAI0064595.1"/>
    </source>
</evidence>
<protein>
    <submittedName>
        <fullName evidence="1">Uncharacterized protein</fullName>
    </submittedName>
</protein>
<dbReference type="EMBL" id="MU277198">
    <property type="protein sequence ID" value="KAI0064595.1"/>
    <property type="molecule type" value="Genomic_DNA"/>
</dbReference>
<sequence length="668" mass="76405">MEEPPPIAHTLRPHHISLLWIVMLLNRQYSRDKFHPAFLLHLYRVLLTEIAEVSHPKTYKELLAAFREGPHSDDGASTLFNSLDPHYVDFQNVDTMTNFFHDLAKLVMEKKNGDDSDLHRRSLFGYFSRRCYVSFMKLSFAGVNQLRNNYHRWVFGDASAGYERVEKDLITYDTVLLKTHADEYQWAVSDAYAEFEKDVAVSDSNSASESLRRYFEQHFHDGNDSGIRHHALLNLSRMHYLRHEFAATRKFLTEAIEISRAAGDHWGLQHCQSLLHRLPPTDKGQKPALNEIQPGLHPLEVLFDVEKLLRVSSEQPLSASFEKIIQSVALYDLWITMQAHVFDESELLSQHAVQSIIWSAAGCEKLAAIEENIVTAFSEIAGDDNNAITIHLNRAYRRARQGSYEDAIAMLLEPDIWRGLSITDYARWAAQIWHVLVLRASRRGQDRQYNDFLKPRRPAGTYNSKEYFFNATAPPGSTSIIRDPLYEVMQMRQVGQAAATVEQLLKALWHAEFQNRYGSYRVGVILLADIGLEFGLTKRSKRILEEIMPQVIDGDDMEQRGLACFTLARCLIAAGERSAGSIRAALPYLDVAEKDYAALEMFRSLADVQCLLSVLYHNLGMVKERDEAAERQLKTEEDMKKAAVVVNETWVWEVWELVCDVGAALAKR</sequence>
<name>A0ACB8T759_9AGAM</name>
<reference evidence="1" key="2">
    <citation type="journal article" date="2022" name="New Phytol.">
        <title>Evolutionary transition to the ectomycorrhizal habit in the genomes of a hyperdiverse lineage of mushroom-forming fungi.</title>
        <authorList>
            <person name="Looney B."/>
            <person name="Miyauchi S."/>
            <person name="Morin E."/>
            <person name="Drula E."/>
            <person name="Courty P.E."/>
            <person name="Kohler A."/>
            <person name="Kuo A."/>
            <person name="LaButti K."/>
            <person name="Pangilinan J."/>
            <person name="Lipzen A."/>
            <person name="Riley R."/>
            <person name="Andreopoulos W."/>
            <person name="He G."/>
            <person name="Johnson J."/>
            <person name="Nolan M."/>
            <person name="Tritt A."/>
            <person name="Barry K.W."/>
            <person name="Grigoriev I.V."/>
            <person name="Nagy L.G."/>
            <person name="Hibbett D."/>
            <person name="Henrissat B."/>
            <person name="Matheny P.B."/>
            <person name="Labbe J."/>
            <person name="Martin F.M."/>
        </authorList>
    </citation>
    <scope>NUCLEOTIDE SEQUENCE</scope>
    <source>
        <strain evidence="1">HHB10654</strain>
    </source>
</reference>
<accession>A0ACB8T759</accession>
<evidence type="ECO:0000313" key="2">
    <source>
        <dbReference type="Proteomes" id="UP000814140"/>
    </source>
</evidence>
<gene>
    <name evidence="1" type="ORF">BV25DRAFT_1822992</name>
</gene>
<dbReference type="Proteomes" id="UP000814140">
    <property type="component" value="Unassembled WGS sequence"/>
</dbReference>
<keyword evidence="2" id="KW-1185">Reference proteome</keyword>
<organism evidence="1 2">
    <name type="scientific">Artomyces pyxidatus</name>
    <dbReference type="NCBI Taxonomy" id="48021"/>
    <lineage>
        <taxon>Eukaryota</taxon>
        <taxon>Fungi</taxon>
        <taxon>Dikarya</taxon>
        <taxon>Basidiomycota</taxon>
        <taxon>Agaricomycotina</taxon>
        <taxon>Agaricomycetes</taxon>
        <taxon>Russulales</taxon>
        <taxon>Auriscalpiaceae</taxon>
        <taxon>Artomyces</taxon>
    </lineage>
</organism>
<comment type="caution">
    <text evidence="1">The sequence shown here is derived from an EMBL/GenBank/DDBJ whole genome shotgun (WGS) entry which is preliminary data.</text>
</comment>
<proteinExistence type="predicted"/>
<reference evidence="1" key="1">
    <citation type="submission" date="2021-03" db="EMBL/GenBank/DDBJ databases">
        <authorList>
            <consortium name="DOE Joint Genome Institute"/>
            <person name="Ahrendt S."/>
            <person name="Looney B.P."/>
            <person name="Miyauchi S."/>
            <person name="Morin E."/>
            <person name="Drula E."/>
            <person name="Courty P.E."/>
            <person name="Chicoki N."/>
            <person name="Fauchery L."/>
            <person name="Kohler A."/>
            <person name="Kuo A."/>
            <person name="Labutti K."/>
            <person name="Pangilinan J."/>
            <person name="Lipzen A."/>
            <person name="Riley R."/>
            <person name="Andreopoulos W."/>
            <person name="He G."/>
            <person name="Johnson J."/>
            <person name="Barry K.W."/>
            <person name="Grigoriev I.V."/>
            <person name="Nagy L."/>
            <person name="Hibbett D."/>
            <person name="Henrissat B."/>
            <person name="Matheny P.B."/>
            <person name="Labbe J."/>
            <person name="Martin F."/>
        </authorList>
    </citation>
    <scope>NUCLEOTIDE SEQUENCE</scope>
    <source>
        <strain evidence="1">HHB10654</strain>
    </source>
</reference>